<keyword evidence="2" id="KW-0472">Membrane</keyword>
<proteinExistence type="predicted"/>
<feature type="transmembrane region" description="Helical" evidence="2">
    <location>
        <begin position="35"/>
        <end position="58"/>
    </location>
</feature>
<protein>
    <submittedName>
        <fullName evidence="3">Uncharacterized protein</fullName>
    </submittedName>
</protein>
<comment type="caution">
    <text evidence="3">The sequence shown here is derived from an EMBL/GenBank/DDBJ whole genome shotgun (WGS) entry which is preliminary data.</text>
</comment>
<evidence type="ECO:0000256" key="2">
    <source>
        <dbReference type="SAM" id="Phobius"/>
    </source>
</evidence>
<gene>
    <name evidence="3" type="ORF">EK398_12055</name>
</gene>
<keyword evidence="2" id="KW-0812">Transmembrane</keyword>
<keyword evidence="2" id="KW-1133">Transmembrane helix</keyword>
<feature type="compositionally biased region" description="Low complexity" evidence="1">
    <location>
        <begin position="59"/>
        <end position="77"/>
    </location>
</feature>
<feature type="transmembrane region" description="Helical" evidence="2">
    <location>
        <begin position="6"/>
        <end position="28"/>
    </location>
</feature>
<dbReference type="AlphaFoldDB" id="A0A437UPQ0"/>
<organism evidence="3 4">
    <name type="scientific">Enterococcus avium</name>
    <name type="common">Streptococcus avium</name>
    <dbReference type="NCBI Taxonomy" id="33945"/>
    <lineage>
        <taxon>Bacteria</taxon>
        <taxon>Bacillati</taxon>
        <taxon>Bacillota</taxon>
        <taxon>Bacilli</taxon>
        <taxon>Lactobacillales</taxon>
        <taxon>Enterococcaceae</taxon>
        <taxon>Enterococcus</taxon>
    </lineage>
</organism>
<evidence type="ECO:0000313" key="3">
    <source>
        <dbReference type="EMBL" id="RVU95510.1"/>
    </source>
</evidence>
<evidence type="ECO:0000313" key="4">
    <source>
        <dbReference type="Proteomes" id="UP000288388"/>
    </source>
</evidence>
<dbReference type="RefSeq" id="WP_127979217.1">
    <property type="nucleotide sequence ID" value="NZ_RYZS01000001.1"/>
</dbReference>
<feature type="compositionally biased region" description="Acidic residues" evidence="1">
    <location>
        <begin position="78"/>
        <end position="100"/>
    </location>
</feature>
<sequence length="221" mass="23924">MQDFMGIIMTMGFLALIVGIVMLVVALLKKKNKKVSLIVLGISFIVMVLGAIGVGVTAPTETASDSSSESKVATSVSESDEMESSSDELDEEYTFDSEVEEESSVPAEVNIADYNTGITYDNLARNPEDNEGKKVTLSGEIVQVVEGDDYTQYRLAVGQDYDNMVLIEISSEQLTSRVLENDLVTIYGESRGVTDYESTLGGQITIPAVTVDKYEITGKAE</sequence>
<accession>A0A437UPQ0</accession>
<feature type="region of interest" description="Disordered" evidence="1">
    <location>
        <begin position="59"/>
        <end position="100"/>
    </location>
</feature>
<reference evidence="3 4" key="1">
    <citation type="submission" date="2018-12" db="EMBL/GenBank/DDBJ databases">
        <title>A novel vanA-carrying plasmid in a clinical isolate of Enterococcus avium.</title>
        <authorList>
            <person name="Bernasconi O.J."/>
            <person name="Luzzaro F."/>
            <person name="Endimiani A."/>
        </authorList>
    </citation>
    <scope>NUCLEOTIDE SEQUENCE [LARGE SCALE GENOMIC DNA]</scope>
    <source>
        <strain evidence="3 4">LC0559/18</strain>
    </source>
</reference>
<evidence type="ECO:0000256" key="1">
    <source>
        <dbReference type="SAM" id="MobiDB-lite"/>
    </source>
</evidence>
<dbReference type="EMBL" id="RYZS01000001">
    <property type="protein sequence ID" value="RVU95510.1"/>
    <property type="molecule type" value="Genomic_DNA"/>
</dbReference>
<dbReference type="Proteomes" id="UP000288388">
    <property type="component" value="Unassembled WGS sequence"/>
</dbReference>
<name>A0A437UPQ0_ENTAV</name>